<feature type="site" description="Important for substrate specificity" evidence="4">
    <location>
        <position position="24"/>
    </location>
</feature>
<comment type="catalytic activity">
    <reaction evidence="4">
        <text>dTTP + H2O = dTMP + diphosphate + H(+)</text>
        <dbReference type="Rhea" id="RHEA:28534"/>
        <dbReference type="ChEBI" id="CHEBI:15377"/>
        <dbReference type="ChEBI" id="CHEBI:15378"/>
        <dbReference type="ChEBI" id="CHEBI:33019"/>
        <dbReference type="ChEBI" id="CHEBI:37568"/>
        <dbReference type="ChEBI" id="CHEBI:63528"/>
        <dbReference type="EC" id="3.6.1.9"/>
    </reaction>
</comment>
<dbReference type="RefSeq" id="WP_067616445.1">
    <property type="nucleotide sequence ID" value="NZ_MAGO01000003.1"/>
</dbReference>
<comment type="function">
    <text evidence="4">Nucleoside triphosphate pyrophosphatase that hydrolyzes dTTP and UTP. May have a dual role in cell division arrest and in preventing the incorporation of modified nucleotides into cellular nucleic acids.</text>
</comment>
<dbReference type="AlphaFoldDB" id="A0A1B9F7C9"/>
<dbReference type="EMBL" id="MAGO01000003">
    <property type="protein sequence ID" value="OCC15793.1"/>
    <property type="molecule type" value="Genomic_DNA"/>
</dbReference>
<dbReference type="GO" id="GO:0009117">
    <property type="term" value="P:nucleotide metabolic process"/>
    <property type="evidence" value="ECO:0007669"/>
    <property type="project" value="UniProtKB-KW"/>
</dbReference>
<dbReference type="GO" id="GO:0036218">
    <property type="term" value="F:dTTP diphosphatase activity"/>
    <property type="evidence" value="ECO:0007669"/>
    <property type="project" value="RHEA"/>
</dbReference>
<dbReference type="Proteomes" id="UP000093080">
    <property type="component" value="Unassembled WGS sequence"/>
</dbReference>
<dbReference type="PIRSF" id="PIRSF006305">
    <property type="entry name" value="Maf"/>
    <property type="match status" value="1"/>
</dbReference>
<feature type="active site" description="Proton acceptor" evidence="4">
    <location>
        <position position="82"/>
    </location>
</feature>
<keyword evidence="2 4" id="KW-0378">Hydrolase</keyword>
<protein>
    <recommendedName>
        <fullName evidence="4">dTTP/UTP pyrophosphatase</fullName>
        <shortName evidence="4">dTTPase/UTPase</shortName>
        <ecNumber evidence="4">3.6.1.9</ecNumber>
    </recommendedName>
    <alternativeName>
        <fullName evidence="4">Nucleoside triphosphate pyrophosphatase</fullName>
    </alternativeName>
    <alternativeName>
        <fullName evidence="4">Nucleotide pyrophosphatase</fullName>
        <shortName evidence="4">Nucleotide PPase</shortName>
    </alternativeName>
</protein>
<keyword evidence="4" id="KW-0963">Cytoplasm</keyword>
<keyword evidence="3 4" id="KW-0546">Nucleotide metabolism</keyword>
<comment type="subcellular location">
    <subcellularLocation>
        <location evidence="4">Cytoplasm</location>
    </subcellularLocation>
</comment>
<comment type="cofactor">
    <cofactor evidence="1 4">
        <name>a divalent metal cation</name>
        <dbReference type="ChEBI" id="CHEBI:60240"/>
    </cofactor>
</comment>
<dbReference type="InterPro" id="IPR003697">
    <property type="entry name" value="Maf-like"/>
</dbReference>
<dbReference type="PATRIC" id="fig|1156395.6.peg.729"/>
<accession>A0A1B9F7C9</accession>
<evidence type="ECO:0000313" key="5">
    <source>
        <dbReference type="EMBL" id="OCC15793.1"/>
    </source>
</evidence>
<dbReference type="PANTHER" id="PTHR43213:SF5">
    <property type="entry name" value="BIFUNCTIONAL DTTP_UTP PYROPHOSPHATASE_METHYLTRANSFERASE PROTEIN-RELATED"/>
    <property type="match status" value="1"/>
</dbReference>
<evidence type="ECO:0000256" key="2">
    <source>
        <dbReference type="ARBA" id="ARBA00022801"/>
    </source>
</evidence>
<reference evidence="5" key="1">
    <citation type="submission" date="2016-06" db="EMBL/GenBank/DDBJ databases">
        <title>Respiratory ammonification of nitrate coupled to the oxidation of elemental sulfur in deep-sea autotrophic thermophilic bacteria.</title>
        <authorList>
            <person name="Slobodkina G.B."/>
            <person name="Mardanov A.V."/>
            <person name="Ravin N.V."/>
            <person name="Frolova A.A."/>
            <person name="Viryasiv M.B."/>
            <person name="Chernyh N.A."/>
            <person name="Bonch-Osmolovskaya E.A."/>
            <person name="Slobodkin A.I."/>
        </authorList>
    </citation>
    <scope>NUCLEOTIDE SEQUENCE [LARGE SCALE GENOMIC DNA]</scope>
    <source>
        <strain evidence="5">S69</strain>
    </source>
</reference>
<evidence type="ECO:0000256" key="3">
    <source>
        <dbReference type="ARBA" id="ARBA00023080"/>
    </source>
</evidence>
<dbReference type="HAMAP" id="MF_00528">
    <property type="entry name" value="Maf"/>
    <property type="match status" value="1"/>
</dbReference>
<comment type="similarity">
    <text evidence="4">Belongs to the Maf family. YhdE subfamily.</text>
</comment>
<proteinExistence type="inferred from homology"/>
<feature type="site" description="Important for substrate specificity" evidence="4">
    <location>
        <position position="83"/>
    </location>
</feature>
<dbReference type="OrthoDB" id="9807767at2"/>
<dbReference type="GO" id="GO:0036221">
    <property type="term" value="F:UTP diphosphatase activity"/>
    <property type="evidence" value="ECO:0007669"/>
    <property type="project" value="RHEA"/>
</dbReference>
<evidence type="ECO:0000256" key="4">
    <source>
        <dbReference type="HAMAP-Rule" id="MF_00528"/>
    </source>
</evidence>
<dbReference type="InterPro" id="IPR029001">
    <property type="entry name" value="ITPase-like_fam"/>
</dbReference>
<organism evidence="5 6">
    <name type="scientific">Dissulfuribacter thermophilus</name>
    <dbReference type="NCBI Taxonomy" id="1156395"/>
    <lineage>
        <taxon>Bacteria</taxon>
        <taxon>Pseudomonadati</taxon>
        <taxon>Thermodesulfobacteriota</taxon>
        <taxon>Dissulfuribacteria</taxon>
        <taxon>Dissulfuribacterales</taxon>
        <taxon>Dissulfuribacteraceae</taxon>
        <taxon>Dissulfuribacter</taxon>
    </lineage>
</organism>
<name>A0A1B9F7C9_9BACT</name>
<dbReference type="Pfam" id="PF02545">
    <property type="entry name" value="Maf"/>
    <property type="match status" value="1"/>
</dbReference>
<dbReference type="PANTHER" id="PTHR43213">
    <property type="entry name" value="BIFUNCTIONAL DTTP/UTP PYROPHOSPHATASE/METHYLTRANSFERASE PROTEIN-RELATED"/>
    <property type="match status" value="1"/>
</dbReference>
<dbReference type="STRING" id="1156395.DBT_0718"/>
<dbReference type="SUPFAM" id="SSF52972">
    <property type="entry name" value="ITPase-like"/>
    <property type="match status" value="1"/>
</dbReference>
<dbReference type="NCBIfam" id="TIGR00172">
    <property type="entry name" value="maf"/>
    <property type="match status" value="1"/>
</dbReference>
<dbReference type="EC" id="3.6.1.9" evidence="4"/>
<keyword evidence="6" id="KW-1185">Reference proteome</keyword>
<comment type="catalytic activity">
    <reaction evidence="4">
        <text>UTP + H2O = UMP + diphosphate + H(+)</text>
        <dbReference type="Rhea" id="RHEA:29395"/>
        <dbReference type="ChEBI" id="CHEBI:15377"/>
        <dbReference type="ChEBI" id="CHEBI:15378"/>
        <dbReference type="ChEBI" id="CHEBI:33019"/>
        <dbReference type="ChEBI" id="CHEBI:46398"/>
        <dbReference type="ChEBI" id="CHEBI:57865"/>
        <dbReference type="EC" id="3.6.1.9"/>
    </reaction>
</comment>
<dbReference type="CDD" id="cd00555">
    <property type="entry name" value="Maf"/>
    <property type="match status" value="1"/>
</dbReference>
<dbReference type="Gene3D" id="3.90.950.10">
    <property type="match status" value="1"/>
</dbReference>
<gene>
    <name evidence="5" type="ORF">DBT_0718</name>
</gene>
<feature type="site" description="Important for substrate specificity" evidence="4">
    <location>
        <position position="169"/>
    </location>
</feature>
<comment type="caution">
    <text evidence="4">Lacks conserved residue(s) required for the propagation of feature annotation.</text>
</comment>
<comment type="caution">
    <text evidence="5">The sequence shown here is derived from an EMBL/GenBank/DDBJ whole genome shotgun (WGS) entry which is preliminary data.</text>
</comment>
<sequence>MVQRECKGPLQTLERLILASKSPRRRDLLSGLGLKFDVIPSEEKEPPFQEGQLPQEYALHVAKLKARNIAKNYKDSWVLGADTIVVVDGDVLGKPKDREQALSMLTRLTGRMHTVYTGCWIVGPYTSGGYEEGFVVGSNVWLSNLSRDILESYVLTGEPMDKAGSYAVQGLGSFMVERIEGSYTNVVGLPLTELVGTLLKLEIVGPRK</sequence>
<evidence type="ECO:0000256" key="1">
    <source>
        <dbReference type="ARBA" id="ARBA00001968"/>
    </source>
</evidence>
<dbReference type="GO" id="GO:0005737">
    <property type="term" value="C:cytoplasm"/>
    <property type="evidence" value="ECO:0007669"/>
    <property type="project" value="UniProtKB-SubCell"/>
</dbReference>
<evidence type="ECO:0000313" key="6">
    <source>
        <dbReference type="Proteomes" id="UP000093080"/>
    </source>
</evidence>